<feature type="region of interest" description="Disordered" evidence="1">
    <location>
        <begin position="24"/>
        <end position="43"/>
    </location>
</feature>
<reference evidence="2" key="4">
    <citation type="submission" date="2025-08" db="UniProtKB">
        <authorList>
            <consortium name="Ensembl"/>
        </authorList>
    </citation>
    <scope>IDENTIFICATION</scope>
</reference>
<evidence type="ECO:0000256" key="1">
    <source>
        <dbReference type="SAM" id="MobiDB-lite"/>
    </source>
</evidence>
<dbReference type="OMA" id="MIGDQFY"/>
<reference evidence="3" key="1">
    <citation type="journal article" date="2014" name="Science">
        <title>Nonhuman genetics. Genomic basis for the convergent evolution of electric organs.</title>
        <authorList>
            <person name="Gallant J.R."/>
            <person name="Traeger L.L."/>
            <person name="Volkening J.D."/>
            <person name="Moffett H."/>
            <person name="Chen P.H."/>
            <person name="Novina C.D."/>
            <person name="Phillips G.N.Jr."/>
            <person name="Anand R."/>
            <person name="Wells G.B."/>
            <person name="Pinch M."/>
            <person name="Guth R."/>
            <person name="Unguez G.A."/>
            <person name="Albert J.S."/>
            <person name="Zakon H.H."/>
            <person name="Samanta M.P."/>
            <person name="Sussman M.R."/>
        </authorList>
    </citation>
    <scope>NUCLEOTIDE SEQUENCE [LARGE SCALE GENOMIC DNA]</scope>
</reference>
<dbReference type="InterPro" id="IPR028192">
    <property type="entry name" value="BMF"/>
</dbReference>
<accession>A0A4W4DZH9</accession>
<dbReference type="Proteomes" id="UP000314983">
    <property type="component" value="Chromosome 13"/>
</dbReference>
<dbReference type="PANTHER" id="PTHR32014">
    <property type="entry name" value="BCL-2-MODIFYING FACTOR"/>
    <property type="match status" value="1"/>
</dbReference>
<dbReference type="AlphaFoldDB" id="A0A4W4DZH9"/>
<dbReference type="GO" id="GO:0043065">
    <property type="term" value="P:positive regulation of apoptotic process"/>
    <property type="evidence" value="ECO:0007669"/>
    <property type="project" value="TreeGrafter"/>
</dbReference>
<reference evidence="2" key="3">
    <citation type="submission" date="2020-05" db="EMBL/GenBank/DDBJ databases">
        <title>Electrophorus electricus (electric eel) genome, fEleEle1, primary haplotype.</title>
        <authorList>
            <person name="Myers G."/>
            <person name="Meyer A."/>
            <person name="Fedrigo O."/>
            <person name="Formenti G."/>
            <person name="Rhie A."/>
            <person name="Tracey A."/>
            <person name="Sims Y."/>
            <person name="Jarvis E.D."/>
        </authorList>
    </citation>
    <scope>NUCLEOTIDE SEQUENCE [LARGE SCALE GENOMIC DNA]</scope>
</reference>
<dbReference type="PANTHER" id="PTHR32014:SF2">
    <property type="entry name" value="BCL-2-MODIFYING FACTOR"/>
    <property type="match status" value="1"/>
</dbReference>
<dbReference type="Ensembl" id="ENSEEET00000004804.2">
    <property type="protein sequence ID" value="ENSEEEP00000004738.1"/>
    <property type="gene ID" value="ENSEEEG00000002481.2"/>
</dbReference>
<dbReference type="GO" id="GO:0006915">
    <property type="term" value="P:apoptotic process"/>
    <property type="evidence" value="ECO:0007669"/>
    <property type="project" value="InterPro"/>
</dbReference>
<name>A0A4W4DZH9_ELEEL</name>
<proteinExistence type="predicted"/>
<reference evidence="2" key="5">
    <citation type="submission" date="2025-09" db="UniProtKB">
        <authorList>
            <consortium name="Ensembl"/>
        </authorList>
    </citation>
    <scope>IDENTIFICATION</scope>
</reference>
<evidence type="ECO:0000313" key="2">
    <source>
        <dbReference type="Ensembl" id="ENSEEEP00000004738.1"/>
    </source>
</evidence>
<keyword evidence="3" id="KW-1185">Reference proteome</keyword>
<dbReference type="Pfam" id="PF15185">
    <property type="entry name" value="BMF"/>
    <property type="match status" value="1"/>
</dbReference>
<evidence type="ECO:0000313" key="3">
    <source>
        <dbReference type="Proteomes" id="UP000314983"/>
    </source>
</evidence>
<reference evidence="3" key="2">
    <citation type="journal article" date="2017" name="Sci. Adv.">
        <title>A tail of two voltages: Proteomic comparison of the three electric organs of the electric eel.</title>
        <authorList>
            <person name="Traeger L.L."/>
            <person name="Sabat G."/>
            <person name="Barrett-Wilt G.A."/>
            <person name="Wells G.B."/>
            <person name="Sussman M.R."/>
        </authorList>
    </citation>
    <scope>NUCLEOTIDE SEQUENCE [LARGE SCALE GENOMIC DNA]</scope>
</reference>
<protein>
    <submittedName>
        <fullName evidence="2">Uncharacterized protein</fullName>
    </submittedName>
</protein>
<gene>
    <name evidence="2" type="primary">bmf1</name>
</gene>
<sequence length="156" mass="18020">MDDEEDDVFRIAAQYWPHSLREIKQEERGTQTAGRPLARPNGMLPCGVSEEPRRLFYGSAGLLLLAPPARPNSADDAMLPENQLAVEPPRRRPLHSVEASIGQKLQMIGDQFYQEHMLQHRNQRNHQPFWLRLASALYVLLFEREPAARWRGVDQR</sequence>
<dbReference type="GO" id="GO:0010507">
    <property type="term" value="P:negative regulation of autophagy"/>
    <property type="evidence" value="ECO:0007669"/>
    <property type="project" value="TreeGrafter"/>
</dbReference>
<dbReference type="GO" id="GO:0016459">
    <property type="term" value="C:myosin complex"/>
    <property type="evidence" value="ECO:0007669"/>
    <property type="project" value="TreeGrafter"/>
</dbReference>
<dbReference type="GeneTree" id="ENSGT00940000175994"/>
<dbReference type="STRING" id="8005.ENSEEEP00000004738"/>
<organism evidence="2 3">
    <name type="scientific">Electrophorus electricus</name>
    <name type="common">Electric eel</name>
    <name type="synonym">Gymnotus electricus</name>
    <dbReference type="NCBI Taxonomy" id="8005"/>
    <lineage>
        <taxon>Eukaryota</taxon>
        <taxon>Metazoa</taxon>
        <taxon>Chordata</taxon>
        <taxon>Craniata</taxon>
        <taxon>Vertebrata</taxon>
        <taxon>Euteleostomi</taxon>
        <taxon>Actinopterygii</taxon>
        <taxon>Neopterygii</taxon>
        <taxon>Teleostei</taxon>
        <taxon>Ostariophysi</taxon>
        <taxon>Gymnotiformes</taxon>
        <taxon>Gymnotoidei</taxon>
        <taxon>Gymnotidae</taxon>
        <taxon>Electrophorus</taxon>
    </lineage>
</organism>